<sequence length="139" mass="15828">MSTLEKAIALAAQAHAGQTDKGGNPYILHPLRVMMKLQTNEERIAAVFHDLFEDTTVTPQDLEEKSFTREIIDAVHALTKNKDESYDEFIARAKNNSIARNVKIADIEDNMDLSRIPDPAEKDYARVERYRRALKELLS</sequence>
<dbReference type="OrthoDB" id="9802385at2"/>
<dbReference type="Gene3D" id="1.10.3210.10">
    <property type="entry name" value="Hypothetical protein af1432"/>
    <property type="match status" value="1"/>
</dbReference>
<dbReference type="EMBL" id="QMFB01000011">
    <property type="protein sequence ID" value="RAV19622.1"/>
    <property type="molecule type" value="Genomic_DNA"/>
</dbReference>
<gene>
    <name evidence="1" type="ORF">DQG23_19360</name>
</gene>
<dbReference type="GO" id="GO:0008893">
    <property type="term" value="F:guanosine-3',5'-bis(diphosphate) 3'-diphosphatase activity"/>
    <property type="evidence" value="ECO:0007669"/>
    <property type="project" value="TreeGrafter"/>
</dbReference>
<reference evidence="1 2" key="1">
    <citation type="journal article" date="2009" name="Int. J. Syst. Evol. Microbiol.">
        <title>Paenibacillus contaminans sp. nov., isolated from a contaminated laboratory plate.</title>
        <authorList>
            <person name="Chou J.H."/>
            <person name="Lee J.H."/>
            <person name="Lin M.C."/>
            <person name="Chang P.S."/>
            <person name="Arun A.B."/>
            <person name="Young C.C."/>
            <person name="Chen W.M."/>
        </authorList>
    </citation>
    <scope>NUCLEOTIDE SEQUENCE [LARGE SCALE GENOMIC DNA]</scope>
    <source>
        <strain evidence="1 2">CKOBP-6</strain>
    </source>
</reference>
<comment type="caution">
    <text evidence="1">The sequence shown here is derived from an EMBL/GenBank/DDBJ whole genome shotgun (WGS) entry which is preliminary data.</text>
</comment>
<organism evidence="1 2">
    <name type="scientific">Paenibacillus contaminans</name>
    <dbReference type="NCBI Taxonomy" id="450362"/>
    <lineage>
        <taxon>Bacteria</taxon>
        <taxon>Bacillati</taxon>
        <taxon>Bacillota</taxon>
        <taxon>Bacilli</taxon>
        <taxon>Bacillales</taxon>
        <taxon>Paenibacillaceae</taxon>
        <taxon>Paenibacillus</taxon>
    </lineage>
</organism>
<evidence type="ECO:0000313" key="1">
    <source>
        <dbReference type="EMBL" id="RAV19622.1"/>
    </source>
</evidence>
<dbReference type="Pfam" id="PF13328">
    <property type="entry name" value="HD_4"/>
    <property type="match status" value="1"/>
</dbReference>
<keyword evidence="2" id="KW-1185">Reference proteome</keyword>
<proteinExistence type="predicted"/>
<keyword evidence="1" id="KW-0418">Kinase</keyword>
<dbReference type="RefSeq" id="WP_113032527.1">
    <property type="nucleotide sequence ID" value="NZ_QMFB01000011.1"/>
</dbReference>
<accession>A0A329MIY3</accession>
<protein>
    <submittedName>
        <fullName evidence="1">GTP pyrophosphokinase</fullName>
    </submittedName>
</protein>
<dbReference type="AlphaFoldDB" id="A0A329MIY3"/>
<dbReference type="Proteomes" id="UP000250369">
    <property type="component" value="Unassembled WGS sequence"/>
</dbReference>
<dbReference type="PANTHER" id="PTHR46246:SF1">
    <property type="entry name" value="GUANOSINE-3',5'-BIS(DIPHOSPHATE) 3'-PYROPHOSPHOHYDROLASE MESH1"/>
    <property type="match status" value="1"/>
</dbReference>
<dbReference type="PANTHER" id="PTHR46246">
    <property type="entry name" value="GUANOSINE-3',5'-BIS(DIPHOSPHATE) 3'-PYROPHOSPHOHYDROLASE MESH1"/>
    <property type="match status" value="1"/>
</dbReference>
<keyword evidence="1" id="KW-0808">Transferase</keyword>
<dbReference type="InterPro" id="IPR052194">
    <property type="entry name" value="MESH1"/>
</dbReference>
<name>A0A329MIY3_9BACL</name>
<evidence type="ECO:0000313" key="2">
    <source>
        <dbReference type="Proteomes" id="UP000250369"/>
    </source>
</evidence>
<dbReference type="GO" id="GO:0016301">
    <property type="term" value="F:kinase activity"/>
    <property type="evidence" value="ECO:0007669"/>
    <property type="project" value="UniProtKB-KW"/>
</dbReference>
<dbReference type="SUPFAM" id="SSF109604">
    <property type="entry name" value="HD-domain/PDEase-like"/>
    <property type="match status" value="1"/>
</dbReference>